<feature type="region of interest" description="Disordered" evidence="1">
    <location>
        <begin position="1"/>
        <end position="41"/>
    </location>
</feature>
<accession>A0A3P6AEW6</accession>
<evidence type="ECO:0000256" key="1">
    <source>
        <dbReference type="SAM" id="MobiDB-lite"/>
    </source>
</evidence>
<reference evidence="2" key="1">
    <citation type="submission" date="2018-11" db="EMBL/GenBank/DDBJ databases">
        <authorList>
            <consortium name="Genoscope - CEA"/>
            <person name="William W."/>
        </authorList>
    </citation>
    <scope>NUCLEOTIDE SEQUENCE</scope>
</reference>
<protein>
    <submittedName>
        <fullName evidence="2">Uncharacterized protein</fullName>
    </submittedName>
</protein>
<name>A0A3P6AEW6_BRAOL</name>
<dbReference type="EMBL" id="LR031872">
    <property type="protein sequence ID" value="VDC90297.1"/>
    <property type="molecule type" value="Genomic_DNA"/>
</dbReference>
<proteinExistence type="predicted"/>
<organism evidence="2">
    <name type="scientific">Brassica oleracea</name>
    <name type="common">Wild cabbage</name>
    <dbReference type="NCBI Taxonomy" id="3712"/>
    <lineage>
        <taxon>Eukaryota</taxon>
        <taxon>Viridiplantae</taxon>
        <taxon>Streptophyta</taxon>
        <taxon>Embryophyta</taxon>
        <taxon>Tracheophyta</taxon>
        <taxon>Spermatophyta</taxon>
        <taxon>Magnoliopsida</taxon>
        <taxon>eudicotyledons</taxon>
        <taxon>Gunneridae</taxon>
        <taxon>Pentapetalae</taxon>
        <taxon>rosids</taxon>
        <taxon>malvids</taxon>
        <taxon>Brassicales</taxon>
        <taxon>Brassicaceae</taxon>
        <taxon>Brassiceae</taxon>
        <taxon>Brassica</taxon>
    </lineage>
</organism>
<evidence type="ECO:0000313" key="2">
    <source>
        <dbReference type="EMBL" id="VDC90297.1"/>
    </source>
</evidence>
<dbReference type="AlphaFoldDB" id="A0A3P6AEW6"/>
<sequence>MSGVSLAMGPRTDMDKTSLTSEKGRWSGMTETCGGGGSLMG</sequence>
<gene>
    <name evidence="2" type="ORF">BOLC3T15272H</name>
</gene>